<feature type="compositionally biased region" description="Basic and acidic residues" evidence="2">
    <location>
        <begin position="16"/>
        <end position="35"/>
    </location>
</feature>
<dbReference type="Pfam" id="PF00636">
    <property type="entry name" value="Ribonuclease_3"/>
    <property type="match status" value="1"/>
</dbReference>
<name>A0A504YAG2_FASGI</name>
<evidence type="ECO:0000256" key="2">
    <source>
        <dbReference type="SAM" id="MobiDB-lite"/>
    </source>
</evidence>
<feature type="region of interest" description="Disordered" evidence="2">
    <location>
        <begin position="179"/>
        <end position="221"/>
    </location>
</feature>
<dbReference type="GO" id="GO:0005634">
    <property type="term" value="C:nucleus"/>
    <property type="evidence" value="ECO:0007669"/>
    <property type="project" value="TreeGrafter"/>
</dbReference>
<protein>
    <submittedName>
        <fullName evidence="4">Endoribonuclease Dcr-1</fullName>
    </submittedName>
</protein>
<feature type="region of interest" description="Disordered" evidence="2">
    <location>
        <begin position="1"/>
        <end position="104"/>
    </location>
</feature>
<dbReference type="GO" id="GO:0006309">
    <property type="term" value="P:apoptotic DNA fragmentation"/>
    <property type="evidence" value="ECO:0007669"/>
    <property type="project" value="TreeGrafter"/>
</dbReference>
<keyword evidence="1" id="KW-0378">Hydrolase</keyword>
<dbReference type="SUPFAM" id="SSF69065">
    <property type="entry name" value="RNase III domain-like"/>
    <property type="match status" value="1"/>
</dbReference>
<dbReference type="InterPro" id="IPR036389">
    <property type="entry name" value="RNase_III_sf"/>
</dbReference>
<dbReference type="GO" id="GO:0031054">
    <property type="term" value="P:pre-miRNA processing"/>
    <property type="evidence" value="ECO:0007669"/>
    <property type="project" value="TreeGrafter"/>
</dbReference>
<dbReference type="GO" id="GO:0004530">
    <property type="term" value="F:deoxyribonuclease I activity"/>
    <property type="evidence" value="ECO:0007669"/>
    <property type="project" value="TreeGrafter"/>
</dbReference>
<dbReference type="Proteomes" id="UP000316759">
    <property type="component" value="Unassembled WGS sequence"/>
</dbReference>
<dbReference type="CDD" id="cd00593">
    <property type="entry name" value="RIBOc"/>
    <property type="match status" value="1"/>
</dbReference>
<dbReference type="Gene3D" id="1.10.1520.10">
    <property type="entry name" value="Ribonuclease III domain"/>
    <property type="match status" value="1"/>
</dbReference>
<accession>A0A504YAG2</accession>
<dbReference type="EMBL" id="SUNJ01012520">
    <property type="protein sequence ID" value="TPP57973.1"/>
    <property type="molecule type" value="Genomic_DNA"/>
</dbReference>
<dbReference type="AlphaFoldDB" id="A0A504YAG2"/>
<dbReference type="GO" id="GO:0005737">
    <property type="term" value="C:cytoplasm"/>
    <property type="evidence" value="ECO:0007669"/>
    <property type="project" value="TreeGrafter"/>
</dbReference>
<keyword evidence="5" id="KW-1185">Reference proteome</keyword>
<proteinExistence type="predicted"/>
<evidence type="ECO:0000313" key="5">
    <source>
        <dbReference type="Proteomes" id="UP000316759"/>
    </source>
</evidence>
<evidence type="ECO:0000313" key="4">
    <source>
        <dbReference type="EMBL" id="TPP57973.1"/>
    </source>
</evidence>
<feature type="compositionally biased region" description="Polar residues" evidence="2">
    <location>
        <begin position="1"/>
        <end position="15"/>
    </location>
</feature>
<feature type="compositionally biased region" description="Polar residues" evidence="2">
    <location>
        <begin position="200"/>
        <end position="215"/>
    </location>
</feature>
<feature type="compositionally biased region" description="Acidic residues" evidence="2">
    <location>
        <begin position="67"/>
        <end position="89"/>
    </location>
</feature>
<feature type="non-terminal residue" evidence="4">
    <location>
        <position position="1"/>
    </location>
</feature>
<dbReference type="PROSITE" id="PS50142">
    <property type="entry name" value="RNASE_3_2"/>
    <property type="match status" value="1"/>
</dbReference>
<dbReference type="GO" id="GO:0003723">
    <property type="term" value="F:RNA binding"/>
    <property type="evidence" value="ECO:0007669"/>
    <property type="project" value="TreeGrafter"/>
</dbReference>
<evidence type="ECO:0000256" key="1">
    <source>
        <dbReference type="ARBA" id="ARBA00022801"/>
    </source>
</evidence>
<feature type="domain" description="RNase III" evidence="3">
    <location>
        <begin position="231"/>
        <end position="284"/>
    </location>
</feature>
<gene>
    <name evidence="4" type="ORF">FGIG_12374</name>
</gene>
<organism evidence="4 5">
    <name type="scientific">Fasciola gigantica</name>
    <name type="common">Giant liver fluke</name>
    <dbReference type="NCBI Taxonomy" id="46835"/>
    <lineage>
        <taxon>Eukaryota</taxon>
        <taxon>Metazoa</taxon>
        <taxon>Spiralia</taxon>
        <taxon>Lophotrochozoa</taxon>
        <taxon>Platyhelminthes</taxon>
        <taxon>Trematoda</taxon>
        <taxon>Digenea</taxon>
        <taxon>Plagiorchiida</taxon>
        <taxon>Echinostomata</taxon>
        <taxon>Echinostomatoidea</taxon>
        <taxon>Fasciolidae</taxon>
        <taxon>Fasciola</taxon>
    </lineage>
</organism>
<dbReference type="PANTHER" id="PTHR14950">
    <property type="entry name" value="DICER-RELATED"/>
    <property type="match status" value="1"/>
</dbReference>
<feature type="compositionally biased region" description="Acidic residues" evidence="2">
    <location>
        <begin position="183"/>
        <end position="193"/>
    </location>
</feature>
<dbReference type="InterPro" id="IPR000999">
    <property type="entry name" value="RNase_III_dom"/>
</dbReference>
<dbReference type="GO" id="GO:0030422">
    <property type="term" value="P:siRNA processing"/>
    <property type="evidence" value="ECO:0007669"/>
    <property type="project" value="TreeGrafter"/>
</dbReference>
<evidence type="ECO:0000259" key="3">
    <source>
        <dbReference type="PROSITE" id="PS50142"/>
    </source>
</evidence>
<sequence>SKLGRSTSSKQVNSHTEYKRSPSSDASNEIRDKLAGKNRTKKSIDGDDDDCLDNHMRRAQSKTNIEIEQDDEEERRMEDDQEEVAEDSDEAKTHDELDELTDEPQIVKLHATSGPVPSTHHNSLTTTGLTSANLEALLEETKVIEWDEEESGTRKCADQEYFGTDSDIESVDSFEGNVRFFPSEDDCEVDDQTSLEHSEMSSNTPGNETSSSKWTRSPHRPYRPGPANVLQALTMSSSNDFINLERMETIGDSFLKFVVTVHLYLCHPTAHEGKLSHLRSRIVSAPVCVCVCIE</sequence>
<comment type="caution">
    <text evidence="4">The sequence shown here is derived from an EMBL/GenBank/DDBJ whole genome shotgun (WGS) entry which is preliminary data.</text>
</comment>
<dbReference type="GO" id="GO:0004525">
    <property type="term" value="F:ribonuclease III activity"/>
    <property type="evidence" value="ECO:0007669"/>
    <property type="project" value="InterPro"/>
</dbReference>
<dbReference type="OrthoDB" id="6267905at2759"/>
<reference evidence="4 5" key="1">
    <citation type="submission" date="2019-04" db="EMBL/GenBank/DDBJ databases">
        <title>Annotation for the trematode Fasciola gigantica.</title>
        <authorList>
            <person name="Choi Y.-J."/>
        </authorList>
    </citation>
    <scope>NUCLEOTIDE SEQUENCE [LARGE SCALE GENOMIC DNA]</scope>
    <source>
        <strain evidence="4">Uganda_cow_1</strain>
    </source>
</reference>
<dbReference type="PANTHER" id="PTHR14950:SF37">
    <property type="entry name" value="ENDORIBONUCLEASE DICER"/>
    <property type="match status" value="1"/>
</dbReference>
<dbReference type="STRING" id="46835.A0A504YAG2"/>